<evidence type="ECO:0008006" key="3">
    <source>
        <dbReference type="Google" id="ProtNLM"/>
    </source>
</evidence>
<dbReference type="EMBL" id="BAABIG010000013">
    <property type="protein sequence ID" value="GAA4790100.1"/>
    <property type="molecule type" value="Genomic_DNA"/>
</dbReference>
<evidence type="ECO:0000313" key="1">
    <source>
        <dbReference type="EMBL" id="GAA4790100.1"/>
    </source>
</evidence>
<dbReference type="Proteomes" id="UP001501265">
    <property type="component" value="Unassembled WGS sequence"/>
</dbReference>
<sequence length="279" mass="29959">MTTDEATATDHRTQPRLGCTADRDGGITFGLRPAPPDTGARLLLRLRPRKGEPETVRHLLDLAPDADGHPAAVLPARQTLAAGRWDTYLLTGAEADGTRLRLRPGMRDLRALVDGRTRDRPAPVAVRVPYVTKDGFLAIRSWLRDVHAETGALTYTGTTVTVQARLHGAEFGAGATVRLRRRGTGTERVLTARPAGDRRGFSFTADLAELTAGHGGGPAVWDVFVHPAEAAPPVRLARLLDDLAHRKDIDVQPATTVGDTVLRPYFTAGNDLSVAVTPA</sequence>
<reference evidence="2" key="1">
    <citation type="journal article" date="2019" name="Int. J. Syst. Evol. Microbiol.">
        <title>The Global Catalogue of Microorganisms (GCM) 10K type strain sequencing project: providing services to taxonomists for standard genome sequencing and annotation.</title>
        <authorList>
            <consortium name="The Broad Institute Genomics Platform"/>
            <consortium name="The Broad Institute Genome Sequencing Center for Infectious Disease"/>
            <person name="Wu L."/>
            <person name="Ma J."/>
        </authorList>
    </citation>
    <scope>NUCLEOTIDE SEQUENCE [LARGE SCALE GENOMIC DNA]</scope>
    <source>
        <strain evidence="2">JCM 18081</strain>
    </source>
</reference>
<protein>
    <recommendedName>
        <fullName evidence="3">Transferase</fullName>
    </recommendedName>
</protein>
<dbReference type="RefSeq" id="WP_345618042.1">
    <property type="nucleotide sequence ID" value="NZ_BAABIG010000013.1"/>
</dbReference>
<accession>A0ABP9B3D9</accession>
<comment type="caution">
    <text evidence="1">The sequence shown here is derived from an EMBL/GenBank/DDBJ whole genome shotgun (WGS) entry which is preliminary data.</text>
</comment>
<evidence type="ECO:0000313" key="2">
    <source>
        <dbReference type="Proteomes" id="UP001501265"/>
    </source>
</evidence>
<gene>
    <name evidence="1" type="ORF">GCM10023220_14020</name>
</gene>
<keyword evidence="2" id="KW-1185">Reference proteome</keyword>
<proteinExistence type="predicted"/>
<organism evidence="1 2">
    <name type="scientific">Streptomyces ziwulingensis</name>
    <dbReference type="NCBI Taxonomy" id="1045501"/>
    <lineage>
        <taxon>Bacteria</taxon>
        <taxon>Bacillati</taxon>
        <taxon>Actinomycetota</taxon>
        <taxon>Actinomycetes</taxon>
        <taxon>Kitasatosporales</taxon>
        <taxon>Streptomycetaceae</taxon>
        <taxon>Streptomyces</taxon>
    </lineage>
</organism>
<name>A0ABP9B3D9_9ACTN</name>